<dbReference type="PROSITE" id="PS51935">
    <property type="entry name" value="NLPC_P60"/>
    <property type="match status" value="1"/>
</dbReference>
<keyword evidence="8" id="KW-1185">Reference proteome</keyword>
<keyword evidence="2" id="KW-0645">Protease</keyword>
<evidence type="ECO:0000259" key="6">
    <source>
        <dbReference type="PROSITE" id="PS51935"/>
    </source>
</evidence>
<dbReference type="AlphaFoldDB" id="A0A1I4EGZ0"/>
<dbReference type="GO" id="GO:0006508">
    <property type="term" value="P:proteolysis"/>
    <property type="evidence" value="ECO:0007669"/>
    <property type="project" value="UniProtKB-KW"/>
</dbReference>
<dbReference type="Gene3D" id="3.90.1720.10">
    <property type="entry name" value="endopeptidase domain like (from Nostoc punctiforme)"/>
    <property type="match status" value="1"/>
</dbReference>
<evidence type="ECO:0000256" key="5">
    <source>
        <dbReference type="SAM" id="SignalP"/>
    </source>
</evidence>
<dbReference type="Proteomes" id="UP000198725">
    <property type="component" value="Unassembled WGS sequence"/>
</dbReference>
<keyword evidence="4" id="KW-0788">Thiol protease</keyword>
<dbReference type="SUPFAM" id="SSF54001">
    <property type="entry name" value="Cysteine proteinases"/>
    <property type="match status" value="1"/>
</dbReference>
<feature type="domain" description="NlpC/P60" evidence="6">
    <location>
        <begin position="78"/>
        <end position="206"/>
    </location>
</feature>
<protein>
    <submittedName>
        <fullName evidence="7">NlpC/P60 family protein</fullName>
    </submittedName>
</protein>
<comment type="similarity">
    <text evidence="1">Belongs to the peptidase C40 family.</text>
</comment>
<dbReference type="InterPro" id="IPR038765">
    <property type="entry name" value="Papain-like_cys_pep_sf"/>
</dbReference>
<dbReference type="PANTHER" id="PTHR47053">
    <property type="entry name" value="MUREIN DD-ENDOPEPTIDASE MEPH-RELATED"/>
    <property type="match status" value="1"/>
</dbReference>
<reference evidence="8" key="1">
    <citation type="submission" date="2016-10" db="EMBL/GenBank/DDBJ databases">
        <authorList>
            <person name="Varghese N."/>
            <person name="Submissions S."/>
        </authorList>
    </citation>
    <scope>NUCLEOTIDE SEQUENCE [LARGE SCALE GENOMIC DNA]</scope>
    <source>
        <strain evidence="8">MO64</strain>
    </source>
</reference>
<evidence type="ECO:0000313" key="7">
    <source>
        <dbReference type="EMBL" id="SFL03857.1"/>
    </source>
</evidence>
<evidence type="ECO:0000313" key="8">
    <source>
        <dbReference type="Proteomes" id="UP000198725"/>
    </source>
</evidence>
<sequence>MLFKRLTASAVLVSALLASGTLFAAGTVGATADMAAARASAPLMDALPIFNPATKLAQSMIPSGPVALPASAADDQALDLRKTLISLAMKLRNSPYVRGGHSPSTGFDCSGFVRYVFAHALGLELPTNSASQFHVGHKVKRDQMKPGDLVFFRTAGRHGHGRVSHVGIYLSGGRFIHSPRHGETVRVDSLQEAYWAKRFAGAKRPDAMAEIDSMAARQG</sequence>
<evidence type="ECO:0000256" key="1">
    <source>
        <dbReference type="ARBA" id="ARBA00007074"/>
    </source>
</evidence>
<keyword evidence="5" id="KW-0732">Signal</keyword>
<dbReference type="RefSeq" id="WP_008216148.1">
    <property type="nucleotide sequence ID" value="NZ_FOSR01000012.1"/>
</dbReference>
<dbReference type="EMBL" id="FOSR01000012">
    <property type="protein sequence ID" value="SFL03857.1"/>
    <property type="molecule type" value="Genomic_DNA"/>
</dbReference>
<feature type="chain" id="PRO_5011739313" evidence="5">
    <location>
        <begin position="25"/>
        <end position="219"/>
    </location>
</feature>
<evidence type="ECO:0000256" key="4">
    <source>
        <dbReference type="ARBA" id="ARBA00022807"/>
    </source>
</evidence>
<evidence type="ECO:0000256" key="3">
    <source>
        <dbReference type="ARBA" id="ARBA00022801"/>
    </source>
</evidence>
<dbReference type="InterPro" id="IPR051202">
    <property type="entry name" value="Peptidase_C40"/>
</dbReference>
<evidence type="ECO:0000256" key="2">
    <source>
        <dbReference type="ARBA" id="ARBA00022670"/>
    </source>
</evidence>
<gene>
    <name evidence="7" type="ORF">SAMN05192579_11238</name>
</gene>
<proteinExistence type="inferred from homology"/>
<accession>A0A1I4EGZ0</accession>
<name>A0A1I4EGZ0_9GAMM</name>
<feature type="signal peptide" evidence="5">
    <location>
        <begin position="1"/>
        <end position="24"/>
    </location>
</feature>
<dbReference type="Pfam" id="PF00877">
    <property type="entry name" value="NLPC_P60"/>
    <property type="match status" value="1"/>
</dbReference>
<keyword evidence="3" id="KW-0378">Hydrolase</keyword>
<dbReference type="PANTHER" id="PTHR47053:SF1">
    <property type="entry name" value="MUREIN DD-ENDOPEPTIDASE MEPH-RELATED"/>
    <property type="match status" value="1"/>
</dbReference>
<organism evidence="7 8">
    <name type="scientific">Rhodanobacter glycinis</name>
    <dbReference type="NCBI Taxonomy" id="582702"/>
    <lineage>
        <taxon>Bacteria</taxon>
        <taxon>Pseudomonadati</taxon>
        <taxon>Pseudomonadota</taxon>
        <taxon>Gammaproteobacteria</taxon>
        <taxon>Lysobacterales</taxon>
        <taxon>Rhodanobacteraceae</taxon>
        <taxon>Rhodanobacter</taxon>
    </lineage>
</organism>
<dbReference type="GO" id="GO:0008234">
    <property type="term" value="F:cysteine-type peptidase activity"/>
    <property type="evidence" value="ECO:0007669"/>
    <property type="project" value="UniProtKB-KW"/>
</dbReference>
<dbReference type="InterPro" id="IPR000064">
    <property type="entry name" value="NLP_P60_dom"/>
</dbReference>